<evidence type="ECO:0000256" key="4">
    <source>
        <dbReference type="ARBA" id="ARBA00022989"/>
    </source>
</evidence>
<keyword evidence="3 6" id="KW-0812">Transmembrane</keyword>
<dbReference type="InterPro" id="IPR045214">
    <property type="entry name" value="Surf1/Surf4"/>
</dbReference>
<keyword evidence="5 6" id="KW-0472">Membrane</keyword>
<protein>
    <recommendedName>
        <fullName evidence="6">SURF1-like protein</fullName>
    </recommendedName>
</protein>
<comment type="subcellular location">
    <subcellularLocation>
        <location evidence="6">Cell membrane</location>
        <topology evidence="6">Multi-pass membrane protein</topology>
    </subcellularLocation>
    <subcellularLocation>
        <location evidence="1">Membrane</location>
    </subcellularLocation>
</comment>
<dbReference type="Pfam" id="PF02104">
    <property type="entry name" value="SURF1"/>
    <property type="match status" value="1"/>
</dbReference>
<dbReference type="PROSITE" id="PS50895">
    <property type="entry name" value="SURF1"/>
    <property type="match status" value="1"/>
</dbReference>
<keyword evidence="6" id="KW-1003">Cell membrane</keyword>
<comment type="similarity">
    <text evidence="2 6">Belongs to the SURF1 family.</text>
</comment>
<evidence type="ECO:0000256" key="1">
    <source>
        <dbReference type="ARBA" id="ARBA00004370"/>
    </source>
</evidence>
<dbReference type="EMBL" id="QOZG01000006">
    <property type="protein sequence ID" value="RCS22858.1"/>
    <property type="molecule type" value="Genomic_DNA"/>
</dbReference>
<dbReference type="InterPro" id="IPR002994">
    <property type="entry name" value="Surf1/Shy1"/>
</dbReference>
<feature type="transmembrane region" description="Helical" evidence="6">
    <location>
        <begin position="24"/>
        <end position="43"/>
    </location>
</feature>
<dbReference type="GO" id="GO:0005886">
    <property type="term" value="C:plasma membrane"/>
    <property type="evidence" value="ECO:0007669"/>
    <property type="project" value="UniProtKB-SubCell"/>
</dbReference>
<dbReference type="PANTHER" id="PTHR23427">
    <property type="entry name" value="SURFEIT LOCUS PROTEIN"/>
    <property type="match status" value="1"/>
</dbReference>
<evidence type="ECO:0000256" key="2">
    <source>
        <dbReference type="ARBA" id="ARBA00007165"/>
    </source>
</evidence>
<dbReference type="PANTHER" id="PTHR23427:SF2">
    <property type="entry name" value="SURFEIT LOCUS PROTEIN 1"/>
    <property type="match status" value="1"/>
</dbReference>
<name>A0A368K0D4_9HYPH</name>
<evidence type="ECO:0000256" key="3">
    <source>
        <dbReference type="ARBA" id="ARBA00022692"/>
    </source>
</evidence>
<proteinExistence type="inferred from homology"/>
<sequence>MAVNRTSTGEAGEGNPRRSRRTRLIMTGAMLFMTAVFLALGTWQVQRLFWKLDLIARVDARIHAATVPAPSDWDKFTAERDEYRHVTASGSFDYSKEVLVQAVTALGAGFWVVTPLHQPDGATILINRGFVPADRRATASRAGSEIAGSVTINGLLRMSEPDGAFLRSNDPEAGRWYSRDVAAIAAAQHLQNVAPYFIDADATKNPGGLPVGGLTVVHFRNTHLVYAITWYLLALMSAGAAYAVGRRSGLQLHS</sequence>
<dbReference type="CDD" id="cd06662">
    <property type="entry name" value="SURF1"/>
    <property type="match status" value="1"/>
</dbReference>
<comment type="caution">
    <text evidence="7">The sequence shown here is derived from an EMBL/GenBank/DDBJ whole genome shotgun (WGS) entry which is preliminary data.</text>
</comment>
<evidence type="ECO:0000313" key="8">
    <source>
        <dbReference type="Proteomes" id="UP000253420"/>
    </source>
</evidence>
<dbReference type="OrthoDB" id="6079986at2"/>
<dbReference type="AlphaFoldDB" id="A0A368K0D4"/>
<dbReference type="Proteomes" id="UP000253420">
    <property type="component" value="Unassembled WGS sequence"/>
</dbReference>
<accession>A0A368K0D4</accession>
<reference evidence="7 8" key="1">
    <citation type="submission" date="2018-07" db="EMBL/GenBank/DDBJ databases">
        <title>The draft genome of Phyllobacterium salinisoli.</title>
        <authorList>
            <person name="Liu L."/>
            <person name="Li L."/>
            <person name="Zhang X."/>
            <person name="Liang L."/>
        </authorList>
    </citation>
    <scope>NUCLEOTIDE SEQUENCE [LARGE SCALE GENOMIC DNA]</scope>
    <source>
        <strain evidence="7 8">LLAN61</strain>
    </source>
</reference>
<evidence type="ECO:0000256" key="6">
    <source>
        <dbReference type="RuleBase" id="RU363076"/>
    </source>
</evidence>
<evidence type="ECO:0000313" key="7">
    <source>
        <dbReference type="EMBL" id="RCS22858.1"/>
    </source>
</evidence>
<keyword evidence="4 6" id="KW-1133">Transmembrane helix</keyword>
<keyword evidence="8" id="KW-1185">Reference proteome</keyword>
<evidence type="ECO:0000256" key="5">
    <source>
        <dbReference type="ARBA" id="ARBA00023136"/>
    </source>
</evidence>
<feature type="transmembrane region" description="Helical" evidence="6">
    <location>
        <begin position="224"/>
        <end position="244"/>
    </location>
</feature>
<organism evidence="7 8">
    <name type="scientific">Phyllobacterium salinisoli</name>
    <dbReference type="NCBI Taxonomy" id="1899321"/>
    <lineage>
        <taxon>Bacteria</taxon>
        <taxon>Pseudomonadati</taxon>
        <taxon>Pseudomonadota</taxon>
        <taxon>Alphaproteobacteria</taxon>
        <taxon>Hyphomicrobiales</taxon>
        <taxon>Phyllobacteriaceae</taxon>
        <taxon>Phyllobacterium</taxon>
    </lineage>
</organism>
<dbReference type="RefSeq" id="WP_114441400.1">
    <property type="nucleotide sequence ID" value="NZ_QOZG01000006.1"/>
</dbReference>
<gene>
    <name evidence="7" type="ORF">DUT91_15290</name>
</gene>